<evidence type="ECO:0000313" key="3">
    <source>
        <dbReference type="Proteomes" id="UP001163739"/>
    </source>
</evidence>
<organism evidence="2 3">
    <name type="scientific">Alkalimarinus alittae</name>
    <dbReference type="NCBI Taxonomy" id="2961619"/>
    <lineage>
        <taxon>Bacteria</taxon>
        <taxon>Pseudomonadati</taxon>
        <taxon>Pseudomonadota</taxon>
        <taxon>Gammaproteobacteria</taxon>
        <taxon>Alteromonadales</taxon>
        <taxon>Alteromonadaceae</taxon>
        <taxon>Alkalimarinus</taxon>
    </lineage>
</organism>
<dbReference type="Proteomes" id="UP001163739">
    <property type="component" value="Chromosome"/>
</dbReference>
<keyword evidence="3" id="KW-1185">Reference proteome</keyword>
<dbReference type="EMBL" id="CP100390">
    <property type="protein sequence ID" value="UZE94730.1"/>
    <property type="molecule type" value="Genomic_DNA"/>
</dbReference>
<proteinExistence type="predicted"/>
<dbReference type="RefSeq" id="WP_265046223.1">
    <property type="nucleotide sequence ID" value="NZ_CP100390.1"/>
</dbReference>
<dbReference type="InterPro" id="IPR029024">
    <property type="entry name" value="TerB-like"/>
</dbReference>
<evidence type="ECO:0000313" key="2">
    <source>
        <dbReference type="EMBL" id="UZE94730.1"/>
    </source>
</evidence>
<sequence length="154" mass="18071">MISRIKRFFEDNLQLANHTPQENEKQVELTCIALLIELSKVDLSIDDAELKVIRELANKEFGINNDKVDEIIELAKEEADQSTSLYQFTELVNANYEDEMKYQLILSMWKVAFADGKIDKYEEHLIRKISDLIYVPHVKFMEAKFHAQKEFATR</sequence>
<dbReference type="Gene3D" id="1.10.3680.10">
    <property type="entry name" value="TerB-like"/>
    <property type="match status" value="1"/>
</dbReference>
<protein>
    <submittedName>
        <fullName evidence="2">TerB family tellurite resistance protein</fullName>
    </submittedName>
</protein>
<feature type="domain" description="Co-chaperone DjlA N-terminal" evidence="1">
    <location>
        <begin position="29"/>
        <end position="144"/>
    </location>
</feature>
<name>A0ABY6MY25_9ALTE</name>
<dbReference type="InterPro" id="IPR007791">
    <property type="entry name" value="DjlA_N"/>
</dbReference>
<dbReference type="Pfam" id="PF05099">
    <property type="entry name" value="TerB"/>
    <property type="match status" value="1"/>
</dbReference>
<evidence type="ECO:0000259" key="1">
    <source>
        <dbReference type="Pfam" id="PF05099"/>
    </source>
</evidence>
<accession>A0ABY6MY25</accession>
<dbReference type="SUPFAM" id="SSF158682">
    <property type="entry name" value="TerB-like"/>
    <property type="match status" value="1"/>
</dbReference>
<dbReference type="CDD" id="cd07313">
    <property type="entry name" value="terB_like_2"/>
    <property type="match status" value="1"/>
</dbReference>
<gene>
    <name evidence="2" type="ORF">NKI27_11640</name>
</gene>
<reference evidence="2" key="1">
    <citation type="submission" date="2022-06" db="EMBL/GenBank/DDBJ databases">
        <title>Alkalimarinus sp. nov., isolated from gut of a Alitta virens.</title>
        <authorList>
            <person name="Yang A.I."/>
            <person name="Shin N.-R."/>
        </authorList>
    </citation>
    <scope>NUCLEOTIDE SEQUENCE</scope>
    <source>
        <strain evidence="2">A2M4</strain>
    </source>
</reference>